<evidence type="ECO:0000256" key="5">
    <source>
        <dbReference type="SAM" id="MobiDB-lite"/>
    </source>
</evidence>
<dbReference type="SUPFAM" id="SSF52467">
    <property type="entry name" value="DHS-like NAD/FAD-binding domain"/>
    <property type="match status" value="1"/>
</dbReference>
<evidence type="ECO:0000313" key="7">
    <source>
        <dbReference type="Proteomes" id="UP000249757"/>
    </source>
</evidence>
<sequence>MDDASPATVPEKEDVDASDGRGNKLDSINHDDDKNGLRPSSSFLFPILVEDDSIPHSGPSLSQNNPSLREIVQDKNKIVFITGAGISTSAGVDDFQSRSRTKMSSRNMLDISAIWSEEFLSWSRALYNICSKAQPTPFHHFLDELASTSRLLRHYTQNIDCLDTSLHKLSSRTISLHGRLDTFIYTMCHETKHVPFAVYDDTFGFPCEECRLKSERRKSGGKRGLPVGVWRPKILLYGEVSPDAEEIAATWEQDALDNVDAVVLVGTRLKIPHTRKLAYSLCRSSKSRGGTVIWMNRVPLESEPTTEQPPEVFGIDHVTRGAQVEQSRPPYPPPT</sequence>
<dbReference type="PANTHER" id="PTHR11085">
    <property type="entry name" value="NAD-DEPENDENT PROTEIN DEACYLASE SIRTUIN-5, MITOCHONDRIAL-RELATED"/>
    <property type="match status" value="1"/>
</dbReference>
<dbReference type="GO" id="GO:1990414">
    <property type="term" value="P:replication-born double-strand break repair via sister chromatid exchange"/>
    <property type="evidence" value="ECO:0007669"/>
    <property type="project" value="TreeGrafter"/>
</dbReference>
<dbReference type="Gene3D" id="3.40.50.1220">
    <property type="entry name" value="TPP-binding domain"/>
    <property type="match status" value="1"/>
</dbReference>
<keyword evidence="3" id="KW-0520">NAD</keyword>
<evidence type="ECO:0000256" key="4">
    <source>
        <dbReference type="PROSITE-ProRule" id="PRU00236"/>
    </source>
</evidence>
<comment type="caution">
    <text evidence="4">Lacks conserved residue(s) required for the propagation of feature annotation.</text>
</comment>
<dbReference type="InterPro" id="IPR003000">
    <property type="entry name" value="Sirtuin"/>
</dbReference>
<feature type="compositionally biased region" description="Basic and acidic residues" evidence="5">
    <location>
        <begin position="18"/>
        <end position="36"/>
    </location>
</feature>
<proteinExistence type="inferred from homology"/>
<evidence type="ECO:0000256" key="3">
    <source>
        <dbReference type="ARBA" id="ARBA00023027"/>
    </source>
</evidence>
<dbReference type="InterPro" id="IPR026590">
    <property type="entry name" value="Ssirtuin_cat_dom"/>
</dbReference>
<dbReference type="PROSITE" id="PS50305">
    <property type="entry name" value="SIRTUIN"/>
    <property type="match status" value="1"/>
</dbReference>
<keyword evidence="7" id="KW-1185">Reference proteome</keyword>
<dbReference type="GO" id="GO:0031934">
    <property type="term" value="C:mating-type region heterochromatin"/>
    <property type="evidence" value="ECO:0007669"/>
    <property type="project" value="TreeGrafter"/>
</dbReference>
<dbReference type="InterPro" id="IPR029035">
    <property type="entry name" value="DHS-like_NAD/FAD-binding_dom"/>
</dbReference>
<dbReference type="InterPro" id="IPR026591">
    <property type="entry name" value="Sirtuin_cat_small_dom_sf"/>
</dbReference>
<name>A0A317A819_9PLEO</name>
<dbReference type="PANTHER" id="PTHR11085:SF15">
    <property type="entry name" value="NAD-DEPENDENT HISTONE DEACETYLASE HST4"/>
    <property type="match status" value="1"/>
</dbReference>
<dbReference type="Pfam" id="PF02146">
    <property type="entry name" value="SIR2"/>
    <property type="match status" value="1"/>
</dbReference>
<keyword evidence="2" id="KW-0808">Transferase</keyword>
<feature type="region of interest" description="Disordered" evidence="5">
    <location>
        <begin position="1"/>
        <end position="37"/>
    </location>
</feature>
<dbReference type="Proteomes" id="UP000249757">
    <property type="component" value="Unassembled WGS sequence"/>
</dbReference>
<dbReference type="GO" id="GO:0031508">
    <property type="term" value="P:pericentric heterochromatin formation"/>
    <property type="evidence" value="ECO:0007669"/>
    <property type="project" value="TreeGrafter"/>
</dbReference>
<dbReference type="InterPro" id="IPR050134">
    <property type="entry name" value="NAD-dep_sirtuin_deacylases"/>
</dbReference>
<dbReference type="EMBL" id="NRDI02000018">
    <property type="protein sequence ID" value="KAI1509895.1"/>
    <property type="molecule type" value="Genomic_DNA"/>
</dbReference>
<dbReference type="AlphaFoldDB" id="A0A317A819"/>
<protein>
    <submittedName>
        <fullName evidence="6">NAD-dependent histone deacetylase SIR2</fullName>
    </submittedName>
</protein>
<comment type="similarity">
    <text evidence="1">Belongs to the sirtuin family. Class I subfamily.</text>
</comment>
<accession>A0A317A819</accession>
<organism evidence="6 7">
    <name type="scientific">Pyrenophora tritici-repentis</name>
    <dbReference type="NCBI Taxonomy" id="45151"/>
    <lineage>
        <taxon>Eukaryota</taxon>
        <taxon>Fungi</taxon>
        <taxon>Dikarya</taxon>
        <taxon>Ascomycota</taxon>
        <taxon>Pezizomycotina</taxon>
        <taxon>Dothideomycetes</taxon>
        <taxon>Pleosporomycetidae</taxon>
        <taxon>Pleosporales</taxon>
        <taxon>Pleosporineae</taxon>
        <taxon>Pleosporaceae</taxon>
        <taxon>Pyrenophora</taxon>
    </lineage>
</organism>
<evidence type="ECO:0000256" key="2">
    <source>
        <dbReference type="ARBA" id="ARBA00022679"/>
    </source>
</evidence>
<dbReference type="GO" id="GO:0070403">
    <property type="term" value="F:NAD+ binding"/>
    <property type="evidence" value="ECO:0007669"/>
    <property type="project" value="InterPro"/>
</dbReference>
<dbReference type="GO" id="GO:0006282">
    <property type="term" value="P:regulation of DNA repair"/>
    <property type="evidence" value="ECO:0007669"/>
    <property type="project" value="TreeGrafter"/>
</dbReference>
<comment type="caution">
    <text evidence="6">The sequence shown here is derived from an EMBL/GenBank/DDBJ whole genome shotgun (WGS) entry which is preliminary data.</text>
</comment>
<evidence type="ECO:0000313" key="6">
    <source>
        <dbReference type="EMBL" id="KAI1509895.1"/>
    </source>
</evidence>
<dbReference type="GO" id="GO:0000122">
    <property type="term" value="P:negative regulation of transcription by RNA polymerase II"/>
    <property type="evidence" value="ECO:0007669"/>
    <property type="project" value="TreeGrafter"/>
</dbReference>
<evidence type="ECO:0000256" key="1">
    <source>
        <dbReference type="ARBA" id="ARBA00006924"/>
    </source>
</evidence>
<dbReference type="Gene3D" id="3.30.1600.10">
    <property type="entry name" value="SIR2/SIRT2 'Small Domain"/>
    <property type="match status" value="1"/>
</dbReference>
<dbReference type="GO" id="GO:0005634">
    <property type="term" value="C:nucleus"/>
    <property type="evidence" value="ECO:0007669"/>
    <property type="project" value="TreeGrafter"/>
</dbReference>
<dbReference type="GO" id="GO:0017136">
    <property type="term" value="F:histone deacetylase activity, NAD-dependent"/>
    <property type="evidence" value="ECO:0007669"/>
    <property type="project" value="TreeGrafter"/>
</dbReference>
<gene>
    <name evidence="6" type="ORF">Ptr86124_010933</name>
</gene>
<reference evidence="7" key="1">
    <citation type="journal article" date="2022" name="Microb. Genom.">
        <title>A global pangenome for the wheat fungal pathogen Pyrenophora tritici-repentis and prediction of effector protein structural homology.</title>
        <authorList>
            <person name="Moolhuijzen P.M."/>
            <person name="See P.T."/>
            <person name="Shi G."/>
            <person name="Powell H.R."/>
            <person name="Cockram J."/>
            <person name="Jorgensen L.N."/>
            <person name="Benslimane H."/>
            <person name="Strelkov S.E."/>
            <person name="Turner J."/>
            <person name="Liu Z."/>
            <person name="Moffat C.S."/>
        </authorList>
    </citation>
    <scope>NUCLEOTIDE SEQUENCE [LARGE SCALE GENOMIC DNA]</scope>
</reference>